<reference evidence="4 5" key="1">
    <citation type="journal article" date="2014" name="BMC Genomics">
        <title>Comparative genomics of the major fungal agents of human and animal Sporotrichosis: Sporothrix schenckii and Sporothrix brasiliensis.</title>
        <authorList>
            <person name="Teixeira M.M."/>
            <person name="de Almeida L.G."/>
            <person name="Kubitschek-Barreira P."/>
            <person name="Alves F.L."/>
            <person name="Kioshima E.S."/>
            <person name="Abadio A.K."/>
            <person name="Fernandes L."/>
            <person name="Derengowski L.S."/>
            <person name="Ferreira K.S."/>
            <person name="Souza R.C."/>
            <person name="Ruiz J.C."/>
            <person name="de Andrade N.C."/>
            <person name="Paes H.C."/>
            <person name="Nicola A.M."/>
            <person name="Albuquerque P."/>
            <person name="Gerber A.L."/>
            <person name="Martins V.P."/>
            <person name="Peconick L.D."/>
            <person name="Neto A.V."/>
            <person name="Chaucanez C.B."/>
            <person name="Silva P.A."/>
            <person name="Cunha O.L."/>
            <person name="de Oliveira F.F."/>
            <person name="dos Santos T.C."/>
            <person name="Barros A.L."/>
            <person name="Soares M.A."/>
            <person name="de Oliveira L.M."/>
            <person name="Marini M.M."/>
            <person name="Villalobos-Duno H."/>
            <person name="Cunha M.M."/>
            <person name="de Hoog S."/>
            <person name="da Silveira J.F."/>
            <person name="Henrissat B."/>
            <person name="Nino-Vega G.A."/>
            <person name="Cisalpino P.S."/>
            <person name="Mora-Montes H.M."/>
            <person name="Almeida S.R."/>
            <person name="Stajich J.E."/>
            <person name="Lopes-Bezerra L.M."/>
            <person name="Vasconcelos A.T."/>
            <person name="Felipe M.S."/>
        </authorList>
    </citation>
    <scope>NUCLEOTIDE SEQUENCE [LARGE SCALE GENOMIC DNA]</scope>
    <source>
        <strain evidence="4 5">5110</strain>
    </source>
</reference>
<dbReference type="VEuPathDB" id="FungiDB:SPBR_00424"/>
<feature type="region of interest" description="Disordered" evidence="2">
    <location>
        <begin position="189"/>
        <end position="261"/>
    </location>
</feature>
<feature type="compositionally biased region" description="Acidic residues" evidence="2">
    <location>
        <begin position="351"/>
        <end position="364"/>
    </location>
</feature>
<feature type="region of interest" description="Disordered" evidence="2">
    <location>
        <begin position="1"/>
        <end position="66"/>
    </location>
</feature>
<feature type="compositionally biased region" description="Acidic residues" evidence="2">
    <location>
        <begin position="485"/>
        <end position="494"/>
    </location>
</feature>
<feature type="region of interest" description="Disordered" evidence="2">
    <location>
        <begin position="275"/>
        <end position="494"/>
    </location>
</feature>
<evidence type="ECO:0000256" key="1">
    <source>
        <dbReference type="ARBA" id="ARBA00011353"/>
    </source>
</evidence>
<comment type="subunit">
    <text evidence="1">Component of the NuA4 histone acetyltransferase complex.</text>
</comment>
<evidence type="ECO:0000259" key="3">
    <source>
        <dbReference type="SMART" id="SM00298"/>
    </source>
</evidence>
<dbReference type="Pfam" id="PF00385">
    <property type="entry name" value="Chromo"/>
    <property type="match status" value="1"/>
</dbReference>
<feature type="compositionally biased region" description="Basic and acidic residues" evidence="2">
    <location>
        <begin position="318"/>
        <end position="327"/>
    </location>
</feature>
<dbReference type="Gene3D" id="2.40.50.40">
    <property type="match status" value="1"/>
</dbReference>
<dbReference type="RefSeq" id="XP_040618953.1">
    <property type="nucleotide sequence ID" value="XM_040758743.1"/>
</dbReference>
<feature type="compositionally biased region" description="Pro residues" evidence="2">
    <location>
        <begin position="452"/>
        <end position="462"/>
    </location>
</feature>
<dbReference type="InterPro" id="IPR000953">
    <property type="entry name" value="Chromo/chromo_shadow_dom"/>
</dbReference>
<dbReference type="GeneID" id="63673664"/>
<accession>A0A0C2FIL0</accession>
<gene>
    <name evidence="4" type="ORF">SPBR_00424</name>
</gene>
<feature type="domain" description="Chromo" evidence="3">
    <location>
        <begin position="495"/>
        <end position="575"/>
    </location>
</feature>
<feature type="compositionally biased region" description="Low complexity" evidence="2">
    <location>
        <begin position="236"/>
        <end position="254"/>
    </location>
</feature>
<keyword evidence="5" id="KW-1185">Reference proteome</keyword>
<dbReference type="GO" id="GO:0006338">
    <property type="term" value="P:chromatin remodeling"/>
    <property type="evidence" value="ECO:0007669"/>
    <property type="project" value="UniProtKB-ARBA"/>
</dbReference>
<name>A0A0C2FIL0_9PEZI</name>
<feature type="compositionally biased region" description="Acidic residues" evidence="2">
    <location>
        <begin position="103"/>
        <end position="123"/>
    </location>
</feature>
<dbReference type="AlphaFoldDB" id="A0A0C2FIL0"/>
<dbReference type="InterPro" id="IPR023780">
    <property type="entry name" value="Chromo_domain"/>
</dbReference>
<evidence type="ECO:0000256" key="2">
    <source>
        <dbReference type="SAM" id="MobiDB-lite"/>
    </source>
</evidence>
<protein>
    <recommendedName>
        <fullName evidence="3">Chromo domain-containing protein</fullName>
    </recommendedName>
</protein>
<feature type="compositionally biased region" description="Low complexity" evidence="2">
    <location>
        <begin position="336"/>
        <end position="350"/>
    </location>
</feature>
<feature type="compositionally biased region" description="Basic residues" evidence="2">
    <location>
        <begin position="573"/>
        <end position="583"/>
    </location>
</feature>
<comment type="caution">
    <text evidence="4">The sequence shown here is derived from an EMBL/GenBank/DDBJ whole genome shotgun (WGS) entry which is preliminary data.</text>
</comment>
<dbReference type="HOGENOM" id="CLU_030426_0_0_1"/>
<feature type="region of interest" description="Disordered" evidence="2">
    <location>
        <begin position="86"/>
        <end position="134"/>
    </location>
</feature>
<dbReference type="SUPFAM" id="SSF54160">
    <property type="entry name" value="Chromo domain-like"/>
    <property type="match status" value="1"/>
</dbReference>
<feature type="compositionally biased region" description="Low complexity" evidence="2">
    <location>
        <begin position="15"/>
        <end position="28"/>
    </location>
</feature>
<feature type="compositionally biased region" description="Pro residues" evidence="2">
    <location>
        <begin position="394"/>
        <end position="414"/>
    </location>
</feature>
<dbReference type="SMART" id="SM00298">
    <property type="entry name" value="CHROMO"/>
    <property type="match status" value="1"/>
</dbReference>
<feature type="compositionally biased region" description="Basic and acidic residues" evidence="2">
    <location>
        <begin position="124"/>
        <end position="134"/>
    </location>
</feature>
<evidence type="ECO:0000313" key="4">
    <source>
        <dbReference type="EMBL" id="KIH90943.1"/>
    </source>
</evidence>
<dbReference type="InterPro" id="IPR016197">
    <property type="entry name" value="Chromo-like_dom_sf"/>
</dbReference>
<proteinExistence type="predicted"/>
<dbReference type="EMBL" id="AWTV01000008">
    <property type="protein sequence ID" value="KIH90943.1"/>
    <property type="molecule type" value="Genomic_DNA"/>
</dbReference>
<sequence length="597" mass="65190">MPRPRRVEPLPPSSTTPTSFCSTPASSSQRHRRPELRVLLYDKPRYRVQAQSPRPLPTPISLVPPRNDDYGAFIVDKVVTPLDWGGPPAVGTAADLGIRPGGDDDDDDVDDDDGYNTDEEEAREDERYRQDPRRQHVKRVLNYVVGWPDEPYARQLVPCTQILDYVSPRVVEDWEYALTERQRAAREARRAEKAAKKKGTQGTQATQGTLTKTMHEEDGATAVLPHKRRPGRPPQTAAATAARVAAAAARKAAAQGLPSTPAKMASLQIQLDSMPASTPMGVGVSIGGPSPKLFSSPGSAEKQHAGPSLKRPFQKFVEQQKADESESRGASLGVETATTTTTNTSANSDEGNGDENDDENDDDELHGPATNQPHAMVMLPSLRETPPVQHEPLPQRPLPRPSTYIPPPDAPLYTPPMNRLQSKGPSMATPIPLPPTAQAQPSLKRKRSEETPIPPPTIPAAPHPAKDAIAVLPLPGPAPAPRDEDGGEDDEADDLYEVDRLEGDCLTAVDEDGRAVVDEPVDWDDPLHQPPPGSRVVRLFLVRWKGDWPPDQNPSWEPAENLPPRMVRQYLKHAAHKQARRGSKGASKQRAARHSMA</sequence>
<dbReference type="OrthoDB" id="3543857at2759"/>
<feature type="compositionally biased region" description="Low complexity" evidence="2">
    <location>
        <begin position="200"/>
        <end position="212"/>
    </location>
</feature>
<organism evidence="4 5">
    <name type="scientific">Sporothrix brasiliensis 5110</name>
    <dbReference type="NCBI Taxonomy" id="1398154"/>
    <lineage>
        <taxon>Eukaryota</taxon>
        <taxon>Fungi</taxon>
        <taxon>Dikarya</taxon>
        <taxon>Ascomycota</taxon>
        <taxon>Pezizomycotina</taxon>
        <taxon>Sordariomycetes</taxon>
        <taxon>Sordariomycetidae</taxon>
        <taxon>Ophiostomatales</taxon>
        <taxon>Ophiostomataceae</taxon>
        <taxon>Sporothrix</taxon>
    </lineage>
</organism>
<dbReference type="CDD" id="cd00024">
    <property type="entry name" value="CD_CSD"/>
    <property type="match status" value="1"/>
</dbReference>
<evidence type="ECO:0000313" key="5">
    <source>
        <dbReference type="Proteomes" id="UP000031575"/>
    </source>
</evidence>
<dbReference type="Proteomes" id="UP000031575">
    <property type="component" value="Unassembled WGS sequence"/>
</dbReference>
<feature type="region of interest" description="Disordered" evidence="2">
    <location>
        <begin position="573"/>
        <end position="597"/>
    </location>
</feature>